<name>A0A1J7C7A0_9ACTN</name>
<evidence type="ECO:0000313" key="8">
    <source>
        <dbReference type="Proteomes" id="UP000243342"/>
    </source>
</evidence>
<dbReference type="STRING" id="1428644.BIV57_11160"/>
<feature type="transmembrane region" description="Helical" evidence="5">
    <location>
        <begin position="316"/>
        <end position="336"/>
    </location>
</feature>
<dbReference type="InterPro" id="IPR011701">
    <property type="entry name" value="MFS"/>
</dbReference>
<feature type="transmembrane region" description="Helical" evidence="5">
    <location>
        <begin position="275"/>
        <end position="295"/>
    </location>
</feature>
<keyword evidence="4 5" id="KW-0472">Membrane</keyword>
<feature type="transmembrane region" description="Helical" evidence="5">
    <location>
        <begin position="342"/>
        <end position="361"/>
    </location>
</feature>
<feature type="domain" description="Major facilitator superfamily (MFS) profile" evidence="6">
    <location>
        <begin position="1"/>
        <end position="437"/>
    </location>
</feature>
<dbReference type="EMBL" id="MLCF01000053">
    <property type="protein sequence ID" value="OIV37424.1"/>
    <property type="molecule type" value="Genomic_DNA"/>
</dbReference>
<feature type="transmembrane region" description="Helical" evidence="5">
    <location>
        <begin position="246"/>
        <end position="269"/>
    </location>
</feature>
<evidence type="ECO:0000256" key="3">
    <source>
        <dbReference type="ARBA" id="ARBA00022989"/>
    </source>
</evidence>
<dbReference type="SUPFAM" id="SSF103473">
    <property type="entry name" value="MFS general substrate transporter"/>
    <property type="match status" value="1"/>
</dbReference>
<dbReference type="Pfam" id="PF07690">
    <property type="entry name" value="MFS_1"/>
    <property type="match status" value="1"/>
</dbReference>
<feature type="transmembrane region" description="Helical" evidence="5">
    <location>
        <begin position="124"/>
        <end position="142"/>
    </location>
</feature>
<sequence>MTLGIVSVVFLIAFEATAVGTAMPVAARELHGLGLYAFAFSGFFTTSLLAMAASGEWCDARGPLVPLFTGIGVFAGGLVIAGTSLSMWEFVLGRAVQGLGGGLVIVALYVVVGQAFPERLRPHVFAAFSAAWVVPSIVGPLVSGTVTEQLGWRWVFLSIPVLVLLPVLVMLPGLRRLPRGGGGTFGRRRVLLALGVAVGAGLLEYAGQHLSWVALAPAAVGAALLVPCVVRLLPAGTFRSARGLPSVILLRGIAAGSFISAESFVPLMLVQQRHISPTLAGLSLAGGGLTWAAGARLQARAPLVHRPGGRAKLNRIAMVLVAISVAGASAGLLHALPAWVVAVAWAVGGAGMGMVITSLSVQMMDLSKPEEAGANSASLQVCDSLGNVMLTGLAGAFFASLRHVGDGSLAFAVIYWTMAGIALTGAVLAVRTRAGAT</sequence>
<evidence type="ECO:0000256" key="5">
    <source>
        <dbReference type="SAM" id="Phobius"/>
    </source>
</evidence>
<accession>A0A1J7C7A0</accession>
<comment type="caution">
    <text evidence="7">The sequence shown here is derived from an EMBL/GenBank/DDBJ whole genome shotgun (WGS) entry which is preliminary data.</text>
</comment>
<gene>
    <name evidence="7" type="ORF">BIV57_11160</name>
</gene>
<feature type="transmembrane region" description="Helical" evidence="5">
    <location>
        <begin position="34"/>
        <end position="52"/>
    </location>
</feature>
<dbReference type="RefSeq" id="WP_079170233.1">
    <property type="nucleotide sequence ID" value="NZ_MLCF01000053.1"/>
</dbReference>
<dbReference type="GO" id="GO:0005886">
    <property type="term" value="C:plasma membrane"/>
    <property type="evidence" value="ECO:0007669"/>
    <property type="project" value="UniProtKB-SubCell"/>
</dbReference>
<feature type="transmembrane region" description="Helical" evidence="5">
    <location>
        <begin position="154"/>
        <end position="174"/>
    </location>
</feature>
<dbReference type="OrthoDB" id="9778875at2"/>
<evidence type="ECO:0000256" key="1">
    <source>
        <dbReference type="ARBA" id="ARBA00004651"/>
    </source>
</evidence>
<feature type="transmembrane region" description="Helical" evidence="5">
    <location>
        <begin position="186"/>
        <end position="206"/>
    </location>
</feature>
<proteinExistence type="predicted"/>
<organism evidence="7 8">
    <name type="scientific">Mangrovactinospora gilvigrisea</name>
    <dbReference type="NCBI Taxonomy" id="1428644"/>
    <lineage>
        <taxon>Bacteria</taxon>
        <taxon>Bacillati</taxon>
        <taxon>Actinomycetota</taxon>
        <taxon>Actinomycetes</taxon>
        <taxon>Kitasatosporales</taxon>
        <taxon>Streptomycetaceae</taxon>
        <taxon>Mangrovactinospora</taxon>
    </lineage>
</organism>
<protein>
    <submittedName>
        <fullName evidence="7">MFS transporter</fullName>
    </submittedName>
</protein>
<dbReference type="Gene3D" id="1.20.1250.20">
    <property type="entry name" value="MFS general substrate transporter like domains"/>
    <property type="match status" value="2"/>
</dbReference>
<dbReference type="PROSITE" id="PS50850">
    <property type="entry name" value="MFS"/>
    <property type="match status" value="1"/>
</dbReference>
<evidence type="ECO:0000256" key="2">
    <source>
        <dbReference type="ARBA" id="ARBA00022692"/>
    </source>
</evidence>
<reference evidence="7 8" key="1">
    <citation type="submission" date="2016-10" db="EMBL/GenBank/DDBJ databases">
        <title>Genome sequence of Streptomyces gilvigriseus MUSC 26.</title>
        <authorList>
            <person name="Lee L.-H."/>
            <person name="Ser H.-L."/>
        </authorList>
    </citation>
    <scope>NUCLEOTIDE SEQUENCE [LARGE SCALE GENOMIC DNA]</scope>
    <source>
        <strain evidence="7 8">MUSC 26</strain>
    </source>
</reference>
<dbReference type="Proteomes" id="UP000243342">
    <property type="component" value="Unassembled WGS sequence"/>
</dbReference>
<evidence type="ECO:0000256" key="4">
    <source>
        <dbReference type="ARBA" id="ARBA00023136"/>
    </source>
</evidence>
<comment type="subcellular location">
    <subcellularLocation>
        <location evidence="1">Cell membrane</location>
        <topology evidence="1">Multi-pass membrane protein</topology>
    </subcellularLocation>
</comment>
<keyword evidence="8" id="KW-1185">Reference proteome</keyword>
<evidence type="ECO:0000259" key="6">
    <source>
        <dbReference type="PROSITE" id="PS50850"/>
    </source>
</evidence>
<feature type="transmembrane region" description="Helical" evidence="5">
    <location>
        <begin position="407"/>
        <end position="430"/>
    </location>
</feature>
<dbReference type="AlphaFoldDB" id="A0A1J7C7A0"/>
<dbReference type="PANTHER" id="PTHR23501:SF154">
    <property type="entry name" value="MULTIDRUG-EFFLUX TRANSPORTER RV1634-RELATED"/>
    <property type="match status" value="1"/>
</dbReference>
<keyword evidence="2 5" id="KW-0812">Transmembrane</keyword>
<keyword evidence="3 5" id="KW-1133">Transmembrane helix</keyword>
<feature type="transmembrane region" description="Helical" evidence="5">
    <location>
        <begin position="212"/>
        <end position="234"/>
    </location>
</feature>
<dbReference type="GO" id="GO:0022857">
    <property type="term" value="F:transmembrane transporter activity"/>
    <property type="evidence" value="ECO:0007669"/>
    <property type="project" value="InterPro"/>
</dbReference>
<feature type="transmembrane region" description="Helical" evidence="5">
    <location>
        <begin position="91"/>
        <end position="112"/>
    </location>
</feature>
<dbReference type="InterPro" id="IPR020846">
    <property type="entry name" value="MFS_dom"/>
</dbReference>
<feature type="transmembrane region" description="Helical" evidence="5">
    <location>
        <begin position="64"/>
        <end position="85"/>
    </location>
</feature>
<feature type="transmembrane region" description="Helical" evidence="5">
    <location>
        <begin position="381"/>
        <end position="401"/>
    </location>
</feature>
<dbReference type="InterPro" id="IPR036259">
    <property type="entry name" value="MFS_trans_sf"/>
</dbReference>
<evidence type="ECO:0000313" key="7">
    <source>
        <dbReference type="EMBL" id="OIV37424.1"/>
    </source>
</evidence>
<dbReference type="PANTHER" id="PTHR23501">
    <property type="entry name" value="MAJOR FACILITATOR SUPERFAMILY"/>
    <property type="match status" value="1"/>
</dbReference>